<protein>
    <submittedName>
        <fullName evidence="1">Tetraprenyl-beta-curcumene synthase family protein</fullName>
    </submittedName>
</protein>
<name>A0ABV6GMA0_9BACI</name>
<dbReference type="Proteomes" id="UP001589854">
    <property type="component" value="Unassembled WGS sequence"/>
</dbReference>
<dbReference type="EMBL" id="JBHLVO010000031">
    <property type="protein sequence ID" value="MFC0274239.1"/>
    <property type="molecule type" value="Genomic_DNA"/>
</dbReference>
<sequence length="359" mass="42190">MSIPQHPFGLMTKIYRDIFPVVHFYVKQWREKAVLIPDEELRTHALAGIDDKGFHCEGGGIFAMISGPHKQQCIEFIIAYQLISDYLDNLCDRSTSLDPVDFRMLHQAMLDALTVGATCKNYYQFRDEKEDGGYLHELVQTCQRILSDIQHYPLISKQLLELSQYYCDLQVHKHVKIEDRVPRLENWFEHHKNALPDIEWYEFSACTGSTLGIFCLVAYAFKDDFNEKQAQQIFRSYFPYVQGMHILLDYLIDQEEDRIGGDLNFCSYYSSEAEMMERIQHFVEKADDQLTGIQHEYFHKFIHRGILGVYLSDEKVTSKKELGKLAKRLIKLGGKTCYFFYWNGRAYRTFQKIAWKRSS</sequence>
<evidence type="ECO:0000313" key="2">
    <source>
        <dbReference type="Proteomes" id="UP001589854"/>
    </source>
</evidence>
<comment type="caution">
    <text evidence="1">The sequence shown here is derived from an EMBL/GenBank/DDBJ whole genome shotgun (WGS) entry which is preliminary data.</text>
</comment>
<gene>
    <name evidence="1" type="ORF">ACFFIX_23095</name>
</gene>
<dbReference type="InterPro" id="IPR019712">
    <property type="entry name" value="YtpB-like"/>
</dbReference>
<proteinExistence type="predicted"/>
<accession>A0ABV6GMA0</accession>
<dbReference type="RefSeq" id="WP_378938290.1">
    <property type="nucleotide sequence ID" value="NZ_JBHLVO010000031.1"/>
</dbReference>
<dbReference type="Pfam" id="PF10776">
    <property type="entry name" value="DUF2600"/>
    <property type="match status" value="1"/>
</dbReference>
<organism evidence="1 2">
    <name type="scientific">Metabacillus herbersteinensis</name>
    <dbReference type="NCBI Taxonomy" id="283816"/>
    <lineage>
        <taxon>Bacteria</taxon>
        <taxon>Bacillati</taxon>
        <taxon>Bacillota</taxon>
        <taxon>Bacilli</taxon>
        <taxon>Bacillales</taxon>
        <taxon>Bacillaceae</taxon>
        <taxon>Metabacillus</taxon>
    </lineage>
</organism>
<keyword evidence="2" id="KW-1185">Reference proteome</keyword>
<evidence type="ECO:0000313" key="1">
    <source>
        <dbReference type="EMBL" id="MFC0274239.1"/>
    </source>
</evidence>
<reference evidence="1 2" key="1">
    <citation type="submission" date="2024-09" db="EMBL/GenBank/DDBJ databases">
        <authorList>
            <person name="Sun Q."/>
            <person name="Mori K."/>
        </authorList>
    </citation>
    <scope>NUCLEOTIDE SEQUENCE [LARGE SCALE GENOMIC DNA]</scope>
    <source>
        <strain evidence="1 2">CCM 7228</strain>
    </source>
</reference>